<evidence type="ECO:0000313" key="3">
    <source>
        <dbReference type="Proteomes" id="UP000192772"/>
    </source>
</evidence>
<accession>A0A1X0DA88</accession>
<sequence>MWQPFVGTEALKDGRLTRGQLRWNHTAILPRVYLPNESERTLYLNTIATWLWTGRKGVIAGRAAAALHGAKYIGASTPIEVIAEHTRRRAGVVVHEERIALDEITYVGEMAVTSPARTALDLARHLPRDIAVPHLDALAAATGVTCADAVALIERYRGARGVRRARTALALMDGGAQSPEETRLRLLLIDAGLPAPRTQIRVSDGYAEAFIDMGYDEPMVGLDYEGSHHSEDRSQYVYDIGRADLIDRVGWIDLRVVKEHSRGYILHRVRDAFARRKWKPPPKPARGSRSGKNHSPPADFGATGA</sequence>
<feature type="region of interest" description="Disordered" evidence="1">
    <location>
        <begin position="277"/>
        <end position="305"/>
    </location>
</feature>
<dbReference type="EMBL" id="MVHP01000001">
    <property type="protein sequence ID" value="ORA69324.1"/>
    <property type="molecule type" value="Genomic_DNA"/>
</dbReference>
<proteinExistence type="predicted"/>
<dbReference type="Proteomes" id="UP000192772">
    <property type="component" value="Unassembled WGS sequence"/>
</dbReference>
<comment type="caution">
    <text evidence="2">The sequence shown here is derived from an EMBL/GenBank/DDBJ whole genome shotgun (WGS) entry which is preliminary data.</text>
</comment>
<protein>
    <submittedName>
        <fullName evidence="2">Uncharacterized protein</fullName>
    </submittedName>
</protein>
<dbReference type="STRING" id="81858.BST23_01335"/>
<name>A0A1A0R138_9MYCO</name>
<dbReference type="RefSeq" id="WP_064889903.1">
    <property type="nucleotide sequence ID" value="NZ_LZSD01000134.1"/>
</dbReference>
<gene>
    <name evidence="2" type="ORF">BST23_01335</name>
</gene>
<reference evidence="2 3" key="1">
    <citation type="submission" date="2017-02" db="EMBL/GenBank/DDBJ databases">
        <title>The new phylogeny of genus Mycobacterium.</title>
        <authorList>
            <person name="Tortoli E."/>
            <person name="Trovato A."/>
            <person name="Cirillo D.M."/>
        </authorList>
    </citation>
    <scope>NUCLEOTIDE SEQUENCE [LARGE SCALE GENOMIC DNA]</scope>
    <source>
        <strain evidence="2 3">FI-09383</strain>
    </source>
</reference>
<accession>A0A1A0R138</accession>
<dbReference type="AlphaFoldDB" id="A0A1A0R138"/>
<organism evidence="2 3">
    <name type="scientific">Mycolicibacterium elephantis</name>
    <dbReference type="NCBI Taxonomy" id="81858"/>
    <lineage>
        <taxon>Bacteria</taxon>
        <taxon>Bacillati</taxon>
        <taxon>Actinomycetota</taxon>
        <taxon>Actinomycetes</taxon>
        <taxon>Mycobacteriales</taxon>
        <taxon>Mycobacteriaceae</taxon>
        <taxon>Mycolicibacterium</taxon>
    </lineage>
</organism>
<evidence type="ECO:0000313" key="2">
    <source>
        <dbReference type="EMBL" id="ORA69324.1"/>
    </source>
</evidence>
<evidence type="ECO:0000256" key="1">
    <source>
        <dbReference type="SAM" id="MobiDB-lite"/>
    </source>
</evidence>